<keyword evidence="6" id="KW-1185">Reference proteome</keyword>
<dbReference type="GO" id="GO:0005881">
    <property type="term" value="C:cytoplasmic microtubule"/>
    <property type="evidence" value="ECO:0007669"/>
    <property type="project" value="TreeGrafter"/>
</dbReference>
<feature type="compositionally biased region" description="Low complexity" evidence="3">
    <location>
        <begin position="1249"/>
        <end position="1268"/>
    </location>
</feature>
<name>A0A8T1W804_9STRA</name>
<feature type="region of interest" description="Disordered" evidence="3">
    <location>
        <begin position="661"/>
        <end position="700"/>
    </location>
</feature>
<feature type="compositionally biased region" description="Polar residues" evidence="3">
    <location>
        <begin position="756"/>
        <end position="767"/>
    </location>
</feature>
<reference evidence="5" key="1">
    <citation type="submission" date="2021-02" db="EMBL/GenBank/DDBJ databases">
        <authorList>
            <person name="Palmer J.M."/>
        </authorList>
    </citation>
    <scope>NUCLEOTIDE SEQUENCE</scope>
    <source>
        <strain evidence="5">SCRP734</strain>
    </source>
</reference>
<dbReference type="InterPro" id="IPR034085">
    <property type="entry name" value="TOG"/>
</dbReference>
<feature type="compositionally biased region" description="Basic and acidic residues" evidence="3">
    <location>
        <begin position="777"/>
        <end position="788"/>
    </location>
</feature>
<feature type="compositionally biased region" description="Basic and acidic residues" evidence="3">
    <location>
        <begin position="882"/>
        <end position="898"/>
    </location>
</feature>
<evidence type="ECO:0000313" key="6">
    <source>
        <dbReference type="Proteomes" id="UP000694044"/>
    </source>
</evidence>
<feature type="region of interest" description="Disordered" evidence="3">
    <location>
        <begin position="406"/>
        <end position="432"/>
    </location>
</feature>
<keyword evidence="2" id="KW-0963">Cytoplasm</keyword>
<proteinExistence type="predicted"/>
<dbReference type="InterPro" id="IPR024395">
    <property type="entry name" value="CLASP_N_dom"/>
</dbReference>
<gene>
    <name evidence="5" type="ORF">PHYPSEUDO_010044</name>
</gene>
<dbReference type="OrthoDB" id="63891at2759"/>
<dbReference type="PANTHER" id="PTHR21567:SF87">
    <property type="entry name" value="CRESCERIN-LIKE PROTEIN CHE-12"/>
    <property type="match status" value="1"/>
</dbReference>
<feature type="region of interest" description="Disordered" evidence="3">
    <location>
        <begin position="1217"/>
        <end position="1272"/>
    </location>
</feature>
<feature type="compositionally biased region" description="Basic and acidic residues" evidence="3">
    <location>
        <begin position="743"/>
        <end position="753"/>
    </location>
</feature>
<accession>A0A8T1W804</accession>
<feature type="compositionally biased region" description="Basic and acidic residues" evidence="3">
    <location>
        <begin position="952"/>
        <end position="967"/>
    </location>
</feature>
<dbReference type="Pfam" id="PF12348">
    <property type="entry name" value="CLASP_N"/>
    <property type="match status" value="1"/>
</dbReference>
<feature type="region of interest" description="Disordered" evidence="3">
    <location>
        <begin position="257"/>
        <end position="296"/>
    </location>
</feature>
<sequence length="1488" mass="163634">METSVDTLVYQLEDDDTNVRWKTLEKLRKIAAVETSHFPVRNTRRFLQCVRRRIVGEADLNVAVEALRLLGDVMISLGDSVDQILTSILPHLIPILPKKRKNDEQDGDSDEEADSLYEEMFQVFRKYTNVTNDLQAVADLLVNIGLGSGKGSVREASLIVLMRLLDERFLKRTMTRSAIGRGDKALIVALVQAIIPALEDANEKVVVAAEEAIAKLESYWGSRFSTDVMKFLSSEDKQTLKEHQDPIADFLQVCTASASPPASPSQPPRPISATSSSSDLREELSSAATARPSPSKVHPLDLTADLRFGFLKASIVSTLTTNTSNSNADWKKRAAAVEKLYAASKEVDEAALRGLTAEERAKRMDELEELFDILVRLTQDVDVHLVKRALQITQILFRKLSPPRQLYTDDTQNEHDDEDKESDDRHSRSRSQKDAAFYMTKMLAPMIETAANFAGDDDEMESFVYTLLGQVFESGCVSVTSIEQVLAATSLRHRRSQVREETAKVWLVLLLIADRGGLLSANYAPNEFVVQTLGRLLGDTSARVRDVAFEVAAVLAMVCCCNIYALLETFIDDEYVSERVDWAALRARLRRKQVPELRSNCTLRIKSTVNGRNGSTSRSGRLSSSVEQSLDGVSELKMMVANNGLKSSENRRHDTLTNEPVKGNVITEGNCSDRPYFDQEETGVDGGGASCSSVSEEGPTTVDINDKLCALRKKMDQLRQPRTNRVRRPNSQEKMLTTAKSARGHDHTTDPKLPRSKSSPEQSTNNAADDIDAPIQSKEETFRQPPRDKRVHPNRMAVALPTPEAFTSSPRQPAELSPQQLQSLQSDARNYEDRPLKSKFIGRQRELENDAESLSPTQTSPVERPIRPMATAGDPPHIDLNFVDHESPREFDNNDTRSTRTNNGERVVSLATRKRLEAKAKQDAQASPTTERVRARENNTPTSRKKPAKAKGAVDDLDTKARPSGKQEPRYLEVHEIAPLLNPKQDLSKALSQLRSDDWEANFDALSTVRRLATHHAGLLDTGKVHAIVSEILKQIPNLRSSVSKNALLALESMCAAFSRTMDSEVENIIPVLLKRCTDSNAFVCESAASSLHAVILKCSTSRVVAALGSLVSSKAAPIRREVARGIHAVIAGQADNIQASKDLPSILQLVGRCLEDSNNEVRDVAKQSVMYLHYTQRVSGERIKRFLSVSAQTKVDGVLSGKVAYAPPVFPTPRNVSDVASDCSSSPLAPTKKREPPAVPPRTKKTTKQPSTRTSPPPSSSGSRSTKINPAEMLRLETKLGSSNWKDRFDALTETTDFICGCASALADSGQMLNLFDQLIKRLDDGNAKVNVLALECMEKIVPAMGSGMEQVLPNFVPAITKNLANARTASLAQSVVQQLCAHTDSRPLCQQLAAQARSANSRVVPVLLDTLSQLAAQSVDDKGSHVLSRHVLPLALDLLKEAKSGVRDANSRLLQQLRRTLGPVAVSSAASKLSSAQQDKLAAVLR</sequence>
<dbReference type="GO" id="GO:0000226">
    <property type="term" value="P:microtubule cytoskeleton organization"/>
    <property type="evidence" value="ECO:0007669"/>
    <property type="project" value="TreeGrafter"/>
</dbReference>
<dbReference type="GO" id="GO:0008017">
    <property type="term" value="F:microtubule binding"/>
    <property type="evidence" value="ECO:0007669"/>
    <property type="project" value="TreeGrafter"/>
</dbReference>
<evidence type="ECO:0000256" key="2">
    <source>
        <dbReference type="ARBA" id="ARBA00022490"/>
    </source>
</evidence>
<evidence type="ECO:0000256" key="1">
    <source>
        <dbReference type="ARBA" id="ARBA00004496"/>
    </source>
</evidence>
<evidence type="ECO:0000313" key="5">
    <source>
        <dbReference type="EMBL" id="KAG7389647.1"/>
    </source>
</evidence>
<feature type="domain" description="TOG" evidence="4">
    <location>
        <begin position="979"/>
        <end position="1210"/>
    </location>
</feature>
<feature type="compositionally biased region" description="Polar residues" evidence="3">
    <location>
        <begin position="852"/>
        <end position="861"/>
    </location>
</feature>
<evidence type="ECO:0000259" key="4">
    <source>
        <dbReference type="SMART" id="SM01349"/>
    </source>
</evidence>
<dbReference type="InterPro" id="IPR048491">
    <property type="entry name" value="XMAP215_CLASP_TOG"/>
</dbReference>
<evidence type="ECO:0000256" key="3">
    <source>
        <dbReference type="SAM" id="MobiDB-lite"/>
    </source>
</evidence>
<organism evidence="5 6">
    <name type="scientific">Phytophthora pseudosyringae</name>
    <dbReference type="NCBI Taxonomy" id="221518"/>
    <lineage>
        <taxon>Eukaryota</taxon>
        <taxon>Sar</taxon>
        <taxon>Stramenopiles</taxon>
        <taxon>Oomycota</taxon>
        <taxon>Peronosporomycetes</taxon>
        <taxon>Peronosporales</taxon>
        <taxon>Peronosporaceae</taxon>
        <taxon>Phytophthora</taxon>
    </lineage>
</organism>
<feature type="domain" description="TOG" evidence="4">
    <location>
        <begin position="1262"/>
        <end position="1487"/>
    </location>
</feature>
<protein>
    <recommendedName>
        <fullName evidence="4">TOG domain-containing protein</fullName>
    </recommendedName>
</protein>
<comment type="subcellular location">
    <subcellularLocation>
        <location evidence="1">Cytoplasm</location>
    </subcellularLocation>
</comment>
<feature type="region of interest" description="Disordered" evidence="3">
    <location>
        <begin position="713"/>
        <end position="967"/>
    </location>
</feature>
<dbReference type="PANTHER" id="PTHR21567">
    <property type="entry name" value="CLASP"/>
    <property type="match status" value="1"/>
</dbReference>
<dbReference type="Pfam" id="PF21041">
    <property type="entry name" value="XMAP215_CLASP_TOG"/>
    <property type="match status" value="1"/>
</dbReference>
<feature type="compositionally biased region" description="Low complexity" evidence="3">
    <location>
        <begin position="816"/>
        <end position="826"/>
    </location>
</feature>
<feature type="compositionally biased region" description="Pro residues" evidence="3">
    <location>
        <begin position="261"/>
        <end position="270"/>
    </location>
</feature>
<comment type="caution">
    <text evidence="5">The sequence shown here is derived from an EMBL/GenBank/DDBJ whole genome shotgun (WGS) entry which is preliminary data.</text>
</comment>
<dbReference type="SMART" id="SM01349">
    <property type="entry name" value="TOG"/>
    <property type="match status" value="2"/>
</dbReference>
<dbReference type="EMBL" id="JAGDFM010000042">
    <property type="protein sequence ID" value="KAG7389647.1"/>
    <property type="molecule type" value="Genomic_DNA"/>
</dbReference>
<dbReference type="Proteomes" id="UP000694044">
    <property type="component" value="Unassembled WGS sequence"/>
</dbReference>